<gene>
    <name evidence="2" type="primary">Mo01946</name>
    <name evidence="2" type="ORF">E5Q_01946</name>
</gene>
<keyword evidence="3" id="KW-1185">Reference proteome</keyword>
<dbReference type="Proteomes" id="UP000009131">
    <property type="component" value="Unassembled WGS sequence"/>
</dbReference>
<name>G7DXI0_MIXOS</name>
<dbReference type="AlphaFoldDB" id="G7DXI0"/>
<comment type="caution">
    <text evidence="2">The sequence shown here is derived from an EMBL/GenBank/DDBJ whole genome shotgun (WGS) entry which is preliminary data.</text>
</comment>
<dbReference type="RefSeq" id="XP_014569847.1">
    <property type="nucleotide sequence ID" value="XM_014714361.1"/>
</dbReference>
<evidence type="ECO:0000313" key="3">
    <source>
        <dbReference type="Proteomes" id="UP000009131"/>
    </source>
</evidence>
<organism evidence="2 3">
    <name type="scientific">Mixia osmundae (strain CBS 9802 / IAM 14324 / JCM 22182 / KY 12970)</name>
    <dbReference type="NCBI Taxonomy" id="764103"/>
    <lineage>
        <taxon>Eukaryota</taxon>
        <taxon>Fungi</taxon>
        <taxon>Dikarya</taxon>
        <taxon>Basidiomycota</taxon>
        <taxon>Pucciniomycotina</taxon>
        <taxon>Mixiomycetes</taxon>
        <taxon>Mixiales</taxon>
        <taxon>Mixiaceae</taxon>
        <taxon>Mixia</taxon>
    </lineage>
</organism>
<keyword evidence="1" id="KW-0732">Signal</keyword>
<evidence type="ECO:0000256" key="1">
    <source>
        <dbReference type="SAM" id="SignalP"/>
    </source>
</evidence>
<feature type="chain" id="PRO_5009955555" evidence="1">
    <location>
        <begin position="19"/>
        <end position="352"/>
    </location>
</feature>
<reference evidence="2 3" key="2">
    <citation type="journal article" date="2012" name="Open Biol.">
        <title>Characteristics of nucleosomes and linker DNA regions on the genome of the basidiomycete Mixia osmundae revealed by mono- and dinucleosome mapping.</title>
        <authorList>
            <person name="Nishida H."/>
            <person name="Kondo S."/>
            <person name="Matsumoto T."/>
            <person name="Suzuki Y."/>
            <person name="Yoshikawa H."/>
            <person name="Taylor T.D."/>
            <person name="Sugiyama J."/>
        </authorList>
    </citation>
    <scope>NUCLEOTIDE SEQUENCE [LARGE SCALE GENOMIC DNA]</scope>
    <source>
        <strain evidence="3">CBS 9802 / IAM 14324 / JCM 22182 / KY 12970</strain>
    </source>
</reference>
<accession>G7DXI0</accession>
<dbReference type="InParanoid" id="G7DXI0"/>
<feature type="signal peptide" evidence="1">
    <location>
        <begin position="1"/>
        <end position="18"/>
    </location>
</feature>
<evidence type="ECO:0000313" key="2">
    <source>
        <dbReference type="EMBL" id="GAA95290.1"/>
    </source>
</evidence>
<proteinExistence type="predicted"/>
<dbReference type="EMBL" id="BABT02000061">
    <property type="protein sequence ID" value="GAA95290.1"/>
    <property type="molecule type" value="Genomic_DNA"/>
</dbReference>
<reference evidence="2 3" key="1">
    <citation type="journal article" date="2011" name="J. Gen. Appl. Microbiol.">
        <title>Draft genome sequencing of the enigmatic basidiomycete Mixia osmundae.</title>
        <authorList>
            <person name="Nishida H."/>
            <person name="Nagatsuka Y."/>
            <person name="Sugiyama J."/>
        </authorList>
    </citation>
    <scope>NUCLEOTIDE SEQUENCE [LARGE SCALE GENOMIC DNA]</scope>
    <source>
        <strain evidence="3">CBS 9802 / IAM 14324 / JCM 22182 / KY 12970</strain>
    </source>
</reference>
<dbReference type="HOGENOM" id="CLU_787741_0_0_1"/>
<protein>
    <submittedName>
        <fullName evidence="2">Uncharacterized protein</fullName>
    </submittedName>
</protein>
<sequence>MAPNTIAILLCLVSTLSAIPLPTSKTAIPYAAPRAIVWDMSGTITVSPTQITATKVPGPPFNVKRVAAKTQTDEIWHDVMFEAYIAYGCYTFFAQRTVRFHASPTYRFEELSFEAFTLPDFSRPGCRNVSPGKRTVTPAENSLIEHSYRIADSFAINASGAGSSKYVSPFKLNNGLSRALSEHLGFLSSGAHSTQPSNASREWQCVNSANLTTSESAGDEVVGGCLAPTTAVPIVWEMTGTVTVSPKGVHPTKNEPPPFNVNRVDGYNGPDGIWHDVKFEAYVAYSCYTFYAQRTMRFHASPTYKFEQLSFEAYTVPDSSRPGCQHVSPGRRNLPTARNTWEILPISNIAIA</sequence>